<protein>
    <submittedName>
        <fullName evidence="1">Uncharacterized protein</fullName>
    </submittedName>
</protein>
<gene>
    <name evidence="1" type="ORF">H2198_004541</name>
</gene>
<proteinExistence type="predicted"/>
<dbReference type="Proteomes" id="UP001172386">
    <property type="component" value="Unassembled WGS sequence"/>
</dbReference>
<keyword evidence="2" id="KW-1185">Reference proteome</keyword>
<accession>A0ACC3A8I0</accession>
<organism evidence="1 2">
    <name type="scientific">Neophaeococcomyces mojaviensis</name>
    <dbReference type="NCBI Taxonomy" id="3383035"/>
    <lineage>
        <taxon>Eukaryota</taxon>
        <taxon>Fungi</taxon>
        <taxon>Dikarya</taxon>
        <taxon>Ascomycota</taxon>
        <taxon>Pezizomycotina</taxon>
        <taxon>Eurotiomycetes</taxon>
        <taxon>Chaetothyriomycetidae</taxon>
        <taxon>Chaetothyriales</taxon>
        <taxon>Chaetothyriales incertae sedis</taxon>
        <taxon>Neophaeococcomyces</taxon>
    </lineage>
</organism>
<evidence type="ECO:0000313" key="1">
    <source>
        <dbReference type="EMBL" id="KAJ9657049.1"/>
    </source>
</evidence>
<name>A0ACC3A8I0_9EURO</name>
<reference evidence="1" key="1">
    <citation type="submission" date="2022-10" db="EMBL/GenBank/DDBJ databases">
        <title>Culturing micro-colonial fungi from biological soil crusts in the Mojave desert and describing Neophaeococcomyces mojavensis, and introducing the new genera and species Taxawa tesnikishii.</title>
        <authorList>
            <person name="Kurbessoian T."/>
            <person name="Stajich J.E."/>
        </authorList>
    </citation>
    <scope>NUCLEOTIDE SEQUENCE</scope>
    <source>
        <strain evidence="1">JES_112</strain>
    </source>
</reference>
<evidence type="ECO:0000313" key="2">
    <source>
        <dbReference type="Proteomes" id="UP001172386"/>
    </source>
</evidence>
<dbReference type="EMBL" id="JAPDRQ010000069">
    <property type="protein sequence ID" value="KAJ9657049.1"/>
    <property type="molecule type" value="Genomic_DNA"/>
</dbReference>
<comment type="caution">
    <text evidence="1">The sequence shown here is derived from an EMBL/GenBank/DDBJ whole genome shotgun (WGS) entry which is preliminary data.</text>
</comment>
<sequence>MTDQITTIETPRLILRAAREDDAEVLYEVFSDPEVMKYWSEPPHPSPARTQAWVSSMATSTQNGVTDFIICLKPGATDTTSTPAPIGKIGIYSAPPSNEIGFLLSRTHWGKGLAREALSHMLSYLFNLAALPQRSSTQNGDTPRCPKAGQLTTISPDELASSQWRYPSITADTDPRNAASIGLLRSCGFKDAAYVERTWEIGGEWLDSLYLRMEREEWVEKQKGLTLTETSR</sequence>